<gene>
    <name evidence="2" type="ORF">GCM10011514_40360</name>
</gene>
<accession>A0A916Z3N7</accession>
<keyword evidence="1" id="KW-0472">Membrane</keyword>
<proteinExistence type="predicted"/>
<name>A0A916Z3N7_9BACT</name>
<keyword evidence="1" id="KW-0812">Transmembrane</keyword>
<reference evidence="2" key="2">
    <citation type="submission" date="2020-09" db="EMBL/GenBank/DDBJ databases">
        <authorList>
            <person name="Sun Q."/>
            <person name="Zhou Y."/>
        </authorList>
    </citation>
    <scope>NUCLEOTIDE SEQUENCE</scope>
    <source>
        <strain evidence="2">CGMCC 1.15958</strain>
    </source>
</reference>
<protein>
    <submittedName>
        <fullName evidence="2">Uncharacterized protein</fullName>
    </submittedName>
</protein>
<dbReference type="AlphaFoldDB" id="A0A916Z3N7"/>
<dbReference type="RefSeq" id="WP_188768825.1">
    <property type="nucleotide sequence ID" value="NZ_BMKK01000009.1"/>
</dbReference>
<evidence type="ECO:0000313" key="3">
    <source>
        <dbReference type="Proteomes" id="UP000609064"/>
    </source>
</evidence>
<dbReference type="EMBL" id="BMKK01000009">
    <property type="protein sequence ID" value="GGD72137.1"/>
    <property type="molecule type" value="Genomic_DNA"/>
</dbReference>
<evidence type="ECO:0000313" key="2">
    <source>
        <dbReference type="EMBL" id="GGD72137.1"/>
    </source>
</evidence>
<reference evidence="2" key="1">
    <citation type="journal article" date="2014" name="Int. J. Syst. Evol. Microbiol.">
        <title>Complete genome sequence of Corynebacterium casei LMG S-19264T (=DSM 44701T), isolated from a smear-ripened cheese.</title>
        <authorList>
            <consortium name="US DOE Joint Genome Institute (JGI-PGF)"/>
            <person name="Walter F."/>
            <person name="Albersmeier A."/>
            <person name="Kalinowski J."/>
            <person name="Ruckert C."/>
        </authorList>
    </citation>
    <scope>NUCLEOTIDE SEQUENCE</scope>
    <source>
        <strain evidence="2">CGMCC 1.15958</strain>
    </source>
</reference>
<organism evidence="2 3">
    <name type="scientific">Emticicia aquatilis</name>
    <dbReference type="NCBI Taxonomy" id="1537369"/>
    <lineage>
        <taxon>Bacteria</taxon>
        <taxon>Pseudomonadati</taxon>
        <taxon>Bacteroidota</taxon>
        <taxon>Cytophagia</taxon>
        <taxon>Cytophagales</taxon>
        <taxon>Leadbetterellaceae</taxon>
        <taxon>Emticicia</taxon>
    </lineage>
</organism>
<dbReference type="Proteomes" id="UP000609064">
    <property type="component" value="Unassembled WGS sequence"/>
</dbReference>
<comment type="caution">
    <text evidence="2">The sequence shown here is derived from an EMBL/GenBank/DDBJ whole genome shotgun (WGS) entry which is preliminary data.</text>
</comment>
<feature type="transmembrane region" description="Helical" evidence="1">
    <location>
        <begin position="35"/>
        <end position="52"/>
    </location>
</feature>
<keyword evidence="1" id="KW-1133">Transmembrane helix</keyword>
<sequence length="60" mass="6735">MANHSSSQPLPDWLMLIIFLVIMAVLFFLGDTFTFIIGLFVMIGIFAGGYNNNPANHEHH</sequence>
<keyword evidence="3" id="KW-1185">Reference proteome</keyword>
<evidence type="ECO:0000256" key="1">
    <source>
        <dbReference type="SAM" id="Phobius"/>
    </source>
</evidence>